<dbReference type="Proteomes" id="UP000601361">
    <property type="component" value="Unassembled WGS sequence"/>
</dbReference>
<evidence type="ECO:0000313" key="2">
    <source>
        <dbReference type="EMBL" id="GGG60995.1"/>
    </source>
</evidence>
<evidence type="ECO:0000313" key="3">
    <source>
        <dbReference type="Proteomes" id="UP000601361"/>
    </source>
</evidence>
<organism evidence="2 3">
    <name type="scientific">Hymenobacter glacieicola</name>
    <dbReference type="NCBI Taxonomy" id="1562124"/>
    <lineage>
        <taxon>Bacteria</taxon>
        <taxon>Pseudomonadati</taxon>
        <taxon>Bacteroidota</taxon>
        <taxon>Cytophagia</taxon>
        <taxon>Cytophagales</taxon>
        <taxon>Hymenobacteraceae</taxon>
        <taxon>Hymenobacter</taxon>
    </lineage>
</organism>
<comment type="caution">
    <text evidence="2">The sequence shown here is derived from an EMBL/GenBank/DDBJ whole genome shotgun (WGS) entry which is preliminary data.</text>
</comment>
<sequence>MGYYNQQRRLHPHGSTGVVDGRNITYTHNILHEKLPYAEQVAFVYLPSDEEVANWEAEQDAQYYAREARRDPYSA</sequence>
<evidence type="ECO:0000256" key="1">
    <source>
        <dbReference type="SAM" id="MobiDB-lite"/>
    </source>
</evidence>
<protein>
    <submittedName>
        <fullName evidence="2">Uncharacterized protein</fullName>
    </submittedName>
</protein>
<dbReference type="EMBL" id="BMGS01000016">
    <property type="protein sequence ID" value="GGG60995.1"/>
    <property type="molecule type" value="Genomic_DNA"/>
</dbReference>
<name>A0ABQ1X5I9_9BACT</name>
<proteinExistence type="predicted"/>
<accession>A0ABQ1X5I9</accession>
<keyword evidence="3" id="KW-1185">Reference proteome</keyword>
<feature type="region of interest" description="Disordered" evidence="1">
    <location>
        <begin position="1"/>
        <end position="21"/>
    </location>
</feature>
<gene>
    <name evidence="2" type="ORF">GCM10011378_41260</name>
</gene>
<reference evidence="3" key="1">
    <citation type="journal article" date="2019" name="Int. J. Syst. Evol. Microbiol.">
        <title>The Global Catalogue of Microorganisms (GCM) 10K type strain sequencing project: providing services to taxonomists for standard genome sequencing and annotation.</title>
        <authorList>
            <consortium name="The Broad Institute Genomics Platform"/>
            <consortium name="The Broad Institute Genome Sequencing Center for Infectious Disease"/>
            <person name="Wu L."/>
            <person name="Ma J."/>
        </authorList>
    </citation>
    <scope>NUCLEOTIDE SEQUENCE [LARGE SCALE GENOMIC DNA]</scope>
    <source>
        <strain evidence="3">CGMCC 1.12990</strain>
    </source>
</reference>